<reference evidence="2 3" key="1">
    <citation type="journal article" date="2019" name="Nat. Ecol. Evol.">
        <title>Megaphylogeny resolves global patterns of mushroom evolution.</title>
        <authorList>
            <person name="Varga T."/>
            <person name="Krizsan K."/>
            <person name="Foldi C."/>
            <person name="Dima B."/>
            <person name="Sanchez-Garcia M."/>
            <person name="Sanchez-Ramirez S."/>
            <person name="Szollosi G.J."/>
            <person name="Szarkandi J.G."/>
            <person name="Papp V."/>
            <person name="Albert L."/>
            <person name="Andreopoulos W."/>
            <person name="Angelini C."/>
            <person name="Antonin V."/>
            <person name="Barry K.W."/>
            <person name="Bougher N.L."/>
            <person name="Buchanan P."/>
            <person name="Buyck B."/>
            <person name="Bense V."/>
            <person name="Catcheside P."/>
            <person name="Chovatia M."/>
            <person name="Cooper J."/>
            <person name="Damon W."/>
            <person name="Desjardin D."/>
            <person name="Finy P."/>
            <person name="Geml J."/>
            <person name="Haridas S."/>
            <person name="Hughes K."/>
            <person name="Justo A."/>
            <person name="Karasinski D."/>
            <person name="Kautmanova I."/>
            <person name="Kiss B."/>
            <person name="Kocsube S."/>
            <person name="Kotiranta H."/>
            <person name="LaButti K.M."/>
            <person name="Lechner B.E."/>
            <person name="Liimatainen K."/>
            <person name="Lipzen A."/>
            <person name="Lukacs Z."/>
            <person name="Mihaltcheva S."/>
            <person name="Morgado L.N."/>
            <person name="Niskanen T."/>
            <person name="Noordeloos M.E."/>
            <person name="Ohm R.A."/>
            <person name="Ortiz-Santana B."/>
            <person name="Ovrebo C."/>
            <person name="Racz N."/>
            <person name="Riley R."/>
            <person name="Savchenko A."/>
            <person name="Shiryaev A."/>
            <person name="Soop K."/>
            <person name="Spirin V."/>
            <person name="Szebenyi C."/>
            <person name="Tomsovsky M."/>
            <person name="Tulloss R.E."/>
            <person name="Uehling J."/>
            <person name="Grigoriev I.V."/>
            <person name="Vagvolgyi C."/>
            <person name="Papp T."/>
            <person name="Martin F.M."/>
            <person name="Miettinen O."/>
            <person name="Hibbett D.S."/>
            <person name="Nagy L.G."/>
        </authorList>
    </citation>
    <scope>NUCLEOTIDE SEQUENCE [LARGE SCALE GENOMIC DNA]</scope>
    <source>
        <strain evidence="2 3">CBS 962.96</strain>
    </source>
</reference>
<keyword evidence="3" id="KW-1185">Reference proteome</keyword>
<accession>A0A4S8KTV3</accession>
<name>A0A4S8KTV3_DENBC</name>
<evidence type="ECO:0000313" key="2">
    <source>
        <dbReference type="EMBL" id="THU79294.1"/>
    </source>
</evidence>
<dbReference type="AlphaFoldDB" id="A0A4S8KTV3"/>
<organism evidence="2 3">
    <name type="scientific">Dendrothele bispora (strain CBS 962.96)</name>
    <dbReference type="NCBI Taxonomy" id="1314807"/>
    <lineage>
        <taxon>Eukaryota</taxon>
        <taxon>Fungi</taxon>
        <taxon>Dikarya</taxon>
        <taxon>Basidiomycota</taxon>
        <taxon>Agaricomycotina</taxon>
        <taxon>Agaricomycetes</taxon>
        <taxon>Agaricomycetidae</taxon>
        <taxon>Agaricales</taxon>
        <taxon>Agaricales incertae sedis</taxon>
        <taxon>Dendrothele</taxon>
    </lineage>
</organism>
<dbReference type="EMBL" id="ML180046">
    <property type="protein sequence ID" value="THU79294.1"/>
    <property type="molecule type" value="Genomic_DNA"/>
</dbReference>
<feature type="chain" id="PRO_5020974650" evidence="1">
    <location>
        <begin position="20"/>
        <end position="184"/>
    </location>
</feature>
<evidence type="ECO:0000256" key="1">
    <source>
        <dbReference type="SAM" id="SignalP"/>
    </source>
</evidence>
<proteinExistence type="predicted"/>
<sequence>MTFLPVALLLFCQSTLLPAFMLDVSNKSNVFQTIPSIKRCKDNLFQSQDCQVQGGLERSNILGCPKILLGHPTNESWDIPDDQLGTSHQWIRFWDVPRINLGHLINSGMSQMINLGHPNLGWGTWDIPGYSPWDFPKGPWDVSGFMDLLRWINLEGELHLIRNSSAEVKEASQATTQGQKAKQR</sequence>
<feature type="signal peptide" evidence="1">
    <location>
        <begin position="1"/>
        <end position="19"/>
    </location>
</feature>
<dbReference type="Proteomes" id="UP000297245">
    <property type="component" value="Unassembled WGS sequence"/>
</dbReference>
<evidence type="ECO:0000313" key="3">
    <source>
        <dbReference type="Proteomes" id="UP000297245"/>
    </source>
</evidence>
<gene>
    <name evidence="2" type="ORF">K435DRAFT_810838</name>
</gene>
<protein>
    <submittedName>
        <fullName evidence="2">Uncharacterized protein</fullName>
    </submittedName>
</protein>
<keyword evidence="1" id="KW-0732">Signal</keyword>